<feature type="chain" id="PRO_5016419954" evidence="2">
    <location>
        <begin position="20"/>
        <end position="180"/>
    </location>
</feature>
<feature type="signal peptide" evidence="2">
    <location>
        <begin position="1"/>
        <end position="19"/>
    </location>
</feature>
<evidence type="ECO:0000313" key="4">
    <source>
        <dbReference type="EMBL" id="RAJ79316.1"/>
    </source>
</evidence>
<dbReference type="OrthoDB" id="120730at2"/>
<dbReference type="EMBL" id="QLMA01000006">
    <property type="protein sequence ID" value="RAJ79316.1"/>
    <property type="molecule type" value="Genomic_DNA"/>
</dbReference>
<reference evidence="4 5" key="1">
    <citation type="submission" date="2018-06" db="EMBL/GenBank/DDBJ databases">
        <title>Genomic Encyclopedia of Archaeal and Bacterial Type Strains, Phase II (KMG-II): from individual species to whole genera.</title>
        <authorList>
            <person name="Goeker M."/>
        </authorList>
    </citation>
    <scope>NUCLEOTIDE SEQUENCE [LARGE SCALE GENOMIC DNA]</scope>
    <source>
        <strain evidence="4 5">DSM 29821</strain>
    </source>
</reference>
<keyword evidence="5" id="KW-1185">Reference proteome</keyword>
<comment type="caution">
    <text evidence="4">The sequence shown here is derived from an EMBL/GenBank/DDBJ whole genome shotgun (WGS) entry which is preliminary data.</text>
</comment>
<keyword evidence="2" id="KW-0732">Signal</keyword>
<gene>
    <name evidence="4" type="ORF">CLV59_106377</name>
</gene>
<keyword evidence="1" id="KW-0676">Redox-active center</keyword>
<dbReference type="AlphaFoldDB" id="A0A327VWL7"/>
<dbReference type="Proteomes" id="UP000249819">
    <property type="component" value="Unassembled WGS sequence"/>
</dbReference>
<dbReference type="Pfam" id="PF13899">
    <property type="entry name" value="Thioredoxin_7"/>
    <property type="match status" value="1"/>
</dbReference>
<sequence>MKNILLPFLFVLISFAAFAQQTPPPAKEVLQEAAKIALKEKKHVFIMFHASWCGWCHKMDDAMNDPSVHSLFDKNYVIRHITVLERGAKTAEENPGGMEMLTQYHGDKGGIPFWLVFGPDGKLVADSRMKDESGNLANVGCPAQPGEIAFFLDILRKTSRMTDKDLAAVKERFGRINARN</sequence>
<organism evidence="4 5">
    <name type="scientific">Chitinophaga dinghuensis</name>
    <dbReference type="NCBI Taxonomy" id="1539050"/>
    <lineage>
        <taxon>Bacteria</taxon>
        <taxon>Pseudomonadati</taxon>
        <taxon>Bacteroidota</taxon>
        <taxon>Chitinophagia</taxon>
        <taxon>Chitinophagales</taxon>
        <taxon>Chitinophagaceae</taxon>
        <taxon>Chitinophaga</taxon>
    </lineage>
</organism>
<feature type="domain" description="Thioredoxin" evidence="3">
    <location>
        <begin position="9"/>
        <end position="157"/>
    </location>
</feature>
<dbReference type="InterPro" id="IPR013766">
    <property type="entry name" value="Thioredoxin_domain"/>
</dbReference>
<name>A0A327VWL7_9BACT</name>
<evidence type="ECO:0000313" key="5">
    <source>
        <dbReference type="Proteomes" id="UP000249819"/>
    </source>
</evidence>
<proteinExistence type="predicted"/>
<accession>A0A327VWL7</accession>
<dbReference type="RefSeq" id="WP_111593767.1">
    <property type="nucleotide sequence ID" value="NZ_QLMA01000006.1"/>
</dbReference>
<dbReference type="PROSITE" id="PS00194">
    <property type="entry name" value="THIOREDOXIN_1"/>
    <property type="match status" value="1"/>
</dbReference>
<dbReference type="Gene3D" id="3.40.30.10">
    <property type="entry name" value="Glutaredoxin"/>
    <property type="match status" value="1"/>
</dbReference>
<dbReference type="SUPFAM" id="SSF52833">
    <property type="entry name" value="Thioredoxin-like"/>
    <property type="match status" value="1"/>
</dbReference>
<evidence type="ECO:0000259" key="3">
    <source>
        <dbReference type="PROSITE" id="PS51352"/>
    </source>
</evidence>
<dbReference type="PROSITE" id="PS51352">
    <property type="entry name" value="THIOREDOXIN_2"/>
    <property type="match status" value="1"/>
</dbReference>
<evidence type="ECO:0000256" key="1">
    <source>
        <dbReference type="ARBA" id="ARBA00023284"/>
    </source>
</evidence>
<dbReference type="InterPro" id="IPR017937">
    <property type="entry name" value="Thioredoxin_CS"/>
</dbReference>
<protein>
    <submittedName>
        <fullName evidence="4">Thioredoxin-like protein</fullName>
    </submittedName>
</protein>
<evidence type="ECO:0000256" key="2">
    <source>
        <dbReference type="SAM" id="SignalP"/>
    </source>
</evidence>
<dbReference type="InterPro" id="IPR036249">
    <property type="entry name" value="Thioredoxin-like_sf"/>
</dbReference>